<dbReference type="EMBL" id="CP042437">
    <property type="protein sequence ID" value="QEC77926.1"/>
    <property type="molecule type" value="Genomic_DNA"/>
</dbReference>
<gene>
    <name evidence="2" type="ORF">FSB76_19020</name>
</gene>
<organism evidence="2 3">
    <name type="scientific">Mucilaginibacter ginsenosidivorax</name>
    <dbReference type="NCBI Taxonomy" id="862126"/>
    <lineage>
        <taxon>Bacteria</taxon>
        <taxon>Pseudomonadati</taxon>
        <taxon>Bacteroidota</taxon>
        <taxon>Sphingobacteriia</taxon>
        <taxon>Sphingobacteriales</taxon>
        <taxon>Sphingobacteriaceae</taxon>
        <taxon>Mucilaginibacter</taxon>
    </lineage>
</organism>
<dbReference type="RefSeq" id="WP_147056071.1">
    <property type="nucleotide sequence ID" value="NZ_CP042437.1"/>
</dbReference>
<dbReference type="InterPro" id="IPR029044">
    <property type="entry name" value="Nucleotide-diphossugar_trans"/>
</dbReference>
<protein>
    <submittedName>
        <fullName evidence="2">Glycosyltransferase</fullName>
    </submittedName>
</protein>
<name>A0A5B8W4T0_9SPHI</name>
<dbReference type="SUPFAM" id="SSF53448">
    <property type="entry name" value="Nucleotide-diphospho-sugar transferases"/>
    <property type="match status" value="1"/>
</dbReference>
<dbReference type="Proteomes" id="UP000321362">
    <property type="component" value="Chromosome"/>
</dbReference>
<dbReference type="PANTHER" id="PTHR22916:SF67">
    <property type="entry name" value="COLANIC ACID BIOSYNTHESIS GLYCOSYL TRANSFERASE WCAE-RELATED"/>
    <property type="match status" value="1"/>
</dbReference>
<dbReference type="Pfam" id="PF00535">
    <property type="entry name" value="Glycos_transf_2"/>
    <property type="match status" value="1"/>
</dbReference>
<dbReference type="AlphaFoldDB" id="A0A5B8W4T0"/>
<dbReference type="CDD" id="cd06433">
    <property type="entry name" value="GT_2_WfgS_like"/>
    <property type="match status" value="1"/>
</dbReference>
<dbReference type="OrthoDB" id="9788101at2"/>
<reference evidence="2 3" key="1">
    <citation type="journal article" date="2013" name="J. Microbiol.">
        <title>Mucilaginibacter ginsenosidivorax sp. nov., with ginsenoside converting activity isolated from sediment.</title>
        <authorList>
            <person name="Kim J.K."/>
            <person name="Choi T.E."/>
            <person name="Liu Q.M."/>
            <person name="Park H.Y."/>
            <person name="Yi T.H."/>
            <person name="Yoon M.H."/>
            <person name="Kim S.C."/>
            <person name="Im W.T."/>
        </authorList>
    </citation>
    <scope>NUCLEOTIDE SEQUENCE [LARGE SCALE GENOMIC DNA]</scope>
    <source>
        <strain evidence="2 3">KHI28</strain>
    </source>
</reference>
<dbReference type="PANTHER" id="PTHR22916">
    <property type="entry name" value="GLYCOSYLTRANSFERASE"/>
    <property type="match status" value="1"/>
</dbReference>
<proteinExistence type="predicted"/>
<feature type="domain" description="Glycosyltransferase 2-like" evidence="1">
    <location>
        <begin position="12"/>
        <end position="137"/>
    </location>
</feature>
<keyword evidence="2" id="KW-0808">Transferase</keyword>
<dbReference type="Gene3D" id="3.90.550.10">
    <property type="entry name" value="Spore Coat Polysaccharide Biosynthesis Protein SpsA, Chain A"/>
    <property type="match status" value="1"/>
</dbReference>
<evidence type="ECO:0000313" key="3">
    <source>
        <dbReference type="Proteomes" id="UP000321362"/>
    </source>
</evidence>
<dbReference type="KEGG" id="mgk:FSB76_19020"/>
<dbReference type="InterPro" id="IPR001173">
    <property type="entry name" value="Glyco_trans_2-like"/>
</dbReference>
<sequence length="290" mass="32971">MALKSANQPKISIIIPTYNAAGTLANCLDSIVNQDYTDIEVWLMDGLSTDDTLSVIKQYQAAFPYINFVSEKDNGIYDAMNKGIARCNGDWLYFLGSDDTLYNNSVISLVANKIGEISDKVVYGNVLMRGQNQWNLDNVVFNGEYDMAKMISTNICHQAIFYHKSIFRLFGHYDLSYIASADQEFNLRCYARTSFSYIDLIIANFFVGGYSTGTVDHKFHRERGAMLVKYFGSRIFTGPFTPMRLYLKQAALSKESSLNLFDRIYSLSAYIKLKAADVLMHLQKRRSFDV</sequence>
<evidence type="ECO:0000313" key="2">
    <source>
        <dbReference type="EMBL" id="QEC77926.1"/>
    </source>
</evidence>
<evidence type="ECO:0000259" key="1">
    <source>
        <dbReference type="Pfam" id="PF00535"/>
    </source>
</evidence>
<accession>A0A5B8W4T0</accession>
<keyword evidence="3" id="KW-1185">Reference proteome</keyword>
<dbReference type="GO" id="GO:0016758">
    <property type="term" value="F:hexosyltransferase activity"/>
    <property type="evidence" value="ECO:0007669"/>
    <property type="project" value="UniProtKB-ARBA"/>
</dbReference>